<organism evidence="2 3">
    <name type="scientific">Steinernema glaseri</name>
    <dbReference type="NCBI Taxonomy" id="37863"/>
    <lineage>
        <taxon>Eukaryota</taxon>
        <taxon>Metazoa</taxon>
        <taxon>Ecdysozoa</taxon>
        <taxon>Nematoda</taxon>
        <taxon>Chromadorea</taxon>
        <taxon>Rhabditida</taxon>
        <taxon>Tylenchina</taxon>
        <taxon>Panagrolaimomorpha</taxon>
        <taxon>Strongyloidoidea</taxon>
        <taxon>Steinernematidae</taxon>
        <taxon>Steinernema</taxon>
    </lineage>
</organism>
<proteinExistence type="predicted"/>
<protein>
    <submittedName>
        <fullName evidence="3">OCRE domain-containing protein</fullName>
    </submittedName>
</protein>
<feature type="compositionally biased region" description="Low complexity" evidence="1">
    <location>
        <begin position="96"/>
        <end position="130"/>
    </location>
</feature>
<feature type="region of interest" description="Disordered" evidence="1">
    <location>
        <begin position="194"/>
        <end position="214"/>
    </location>
</feature>
<dbReference type="AlphaFoldDB" id="A0A1I7ZC40"/>
<evidence type="ECO:0000313" key="2">
    <source>
        <dbReference type="Proteomes" id="UP000095287"/>
    </source>
</evidence>
<dbReference type="Proteomes" id="UP000095287">
    <property type="component" value="Unplaced"/>
</dbReference>
<feature type="compositionally biased region" description="Polar residues" evidence="1">
    <location>
        <begin position="134"/>
        <end position="157"/>
    </location>
</feature>
<feature type="region of interest" description="Disordered" evidence="1">
    <location>
        <begin position="1"/>
        <end position="26"/>
    </location>
</feature>
<keyword evidence="2" id="KW-1185">Reference proteome</keyword>
<name>A0A1I7ZC40_9BILA</name>
<evidence type="ECO:0000256" key="1">
    <source>
        <dbReference type="SAM" id="MobiDB-lite"/>
    </source>
</evidence>
<reference evidence="3" key="1">
    <citation type="submission" date="2016-11" db="UniProtKB">
        <authorList>
            <consortium name="WormBaseParasite"/>
        </authorList>
    </citation>
    <scope>IDENTIFICATION</scope>
</reference>
<sequence>MAEQPPNAQGAGDGGAFDEHGNPLPGIVYDSQGNPFHTYVYDEYGGYYDMHLYYHDNEGNIWDPAGQLYATAEDMRRAHEEEAQYYAESAGEPSETQQAPQQYYGQTEQQQQYCEAPQQQQYREAPQQQYYDGSHQQDAYQEQEARTPTQQGYDYSEWGQMSPTYAQEWSSQQATYQQEDLYDENDLAGRMQNVNLRSAPTSPPEDEEEKSKKTARRLEKASLLEKHHDELARLGPNARILREEQLGIRALRKPRALRYFGMTFISTPAGDNWLLPYYFRDRYPGYVRDIEAIEGSHDPKYAQTNPPKSLGQIDPNTVYPKPYIGWEQPPPKEKGKVA</sequence>
<dbReference type="WBParaSite" id="L893_g24907.t1">
    <property type="protein sequence ID" value="L893_g24907.t1"/>
    <property type="gene ID" value="L893_g24907"/>
</dbReference>
<accession>A0A1I7ZC40</accession>
<evidence type="ECO:0000313" key="3">
    <source>
        <dbReference type="WBParaSite" id="L893_g24907.t1"/>
    </source>
</evidence>
<feature type="region of interest" description="Disordered" evidence="1">
    <location>
        <begin position="81"/>
        <end position="157"/>
    </location>
</feature>